<evidence type="ECO:0000313" key="2">
    <source>
        <dbReference type="Proteomes" id="UP001560267"/>
    </source>
</evidence>
<dbReference type="Gene3D" id="3.40.50.980">
    <property type="match status" value="2"/>
</dbReference>
<gene>
    <name evidence="1" type="ORF">AB6A68_00725</name>
</gene>
<comment type="caution">
    <text evidence="1">The sequence shown here is derived from an EMBL/GenBank/DDBJ whole genome shotgun (WGS) entry which is preliminary data.</text>
</comment>
<reference evidence="1 2" key="1">
    <citation type="submission" date="2024-07" db="EMBL/GenBank/DDBJ databases">
        <title>Draft Genome Sequence of Ferrimicrobium acidiphilum Strain YE2023, Isolated from a Pulp of Bioleach Reactor.</title>
        <authorList>
            <person name="Elkina Y.A."/>
            <person name="Bulaeva A.G."/>
            <person name="Beletsky A.V."/>
            <person name="Mardanov A.V."/>
        </authorList>
    </citation>
    <scope>NUCLEOTIDE SEQUENCE [LARGE SCALE GENOMIC DNA]</scope>
    <source>
        <strain evidence="1 2">YE2023</strain>
    </source>
</reference>
<dbReference type="SUPFAM" id="SSF56801">
    <property type="entry name" value="Acetyl-CoA synthetase-like"/>
    <property type="match status" value="1"/>
</dbReference>
<evidence type="ECO:0000313" key="1">
    <source>
        <dbReference type="EMBL" id="MEX6428368.1"/>
    </source>
</evidence>
<name>A0ABV3Y1E4_9ACTN</name>
<dbReference type="Proteomes" id="UP001560267">
    <property type="component" value="Unassembled WGS sequence"/>
</dbReference>
<proteinExistence type="predicted"/>
<organism evidence="1 2">
    <name type="scientific">Ferrimicrobium acidiphilum</name>
    <dbReference type="NCBI Taxonomy" id="121039"/>
    <lineage>
        <taxon>Bacteria</taxon>
        <taxon>Bacillati</taxon>
        <taxon>Actinomycetota</taxon>
        <taxon>Acidimicrobiia</taxon>
        <taxon>Acidimicrobiales</taxon>
        <taxon>Acidimicrobiaceae</taxon>
        <taxon>Ferrimicrobium</taxon>
    </lineage>
</organism>
<dbReference type="RefSeq" id="WP_369084119.1">
    <property type="nucleotide sequence ID" value="NZ_JBFSHR010000002.1"/>
</dbReference>
<sequence length="174" mass="18972">MDDIGMIEPGPVVKVEDIPTAIFYTSGPRGVVSTDENLTQTLMNAMHLGARRLVRAGTNLGDAKEQIYSLPRIPLLHVKGCAAVLMPNMAAGAKLVLRRRFDPLEALDRARAGHGTWWGANGRSADPRTSTRSSLRSLVGKVGELRGLHGRRSSCGKSAMPRRRSFLAMVSQRR</sequence>
<accession>A0ABV3Y1E4</accession>
<protein>
    <submittedName>
        <fullName evidence="1">Uncharacterized protein</fullName>
    </submittedName>
</protein>
<dbReference type="EMBL" id="JBFSHR010000002">
    <property type="protein sequence ID" value="MEX6428368.1"/>
    <property type="molecule type" value="Genomic_DNA"/>
</dbReference>
<keyword evidence="2" id="KW-1185">Reference proteome</keyword>